<dbReference type="Gene3D" id="3.30.700.10">
    <property type="entry name" value="Glycoprotein, Type 4 Pilin"/>
    <property type="match status" value="1"/>
</dbReference>
<dbReference type="Pfam" id="PF16732">
    <property type="entry name" value="ComP_DUS"/>
    <property type="match status" value="1"/>
</dbReference>
<keyword evidence="2" id="KW-1133">Transmembrane helix</keyword>
<name>A0A4Q7LUW4_9BURK</name>
<dbReference type="PRINTS" id="PR00813">
    <property type="entry name" value="BCTERIALGSPG"/>
</dbReference>
<evidence type="ECO:0000313" key="4">
    <source>
        <dbReference type="Proteomes" id="UP000293433"/>
    </source>
</evidence>
<reference evidence="3 4" key="1">
    <citation type="submission" date="2019-02" db="EMBL/GenBank/DDBJ databases">
        <title>Genomic Encyclopedia of Type Strains, Phase IV (KMG-IV): sequencing the most valuable type-strain genomes for metagenomic binning, comparative biology and taxonomic classification.</title>
        <authorList>
            <person name="Goeker M."/>
        </authorList>
    </citation>
    <scope>NUCLEOTIDE SEQUENCE [LARGE SCALE GENOMIC DNA]</scope>
    <source>
        <strain evidence="3 4">DSM 10617</strain>
    </source>
</reference>
<dbReference type="Proteomes" id="UP000293433">
    <property type="component" value="Unassembled WGS sequence"/>
</dbReference>
<dbReference type="RefSeq" id="WP_420820803.1">
    <property type="nucleotide sequence ID" value="NZ_SGWV01000007.1"/>
</dbReference>
<dbReference type="AlphaFoldDB" id="A0A4Q7LUW4"/>
<keyword evidence="4" id="KW-1185">Reference proteome</keyword>
<dbReference type="PANTHER" id="PTHR30093">
    <property type="entry name" value="GENERAL SECRETION PATHWAY PROTEIN G"/>
    <property type="match status" value="1"/>
</dbReference>
<dbReference type="InterPro" id="IPR045584">
    <property type="entry name" value="Pilin-like"/>
</dbReference>
<evidence type="ECO:0000256" key="1">
    <source>
        <dbReference type="ARBA" id="ARBA00022481"/>
    </source>
</evidence>
<evidence type="ECO:0000256" key="2">
    <source>
        <dbReference type="SAM" id="Phobius"/>
    </source>
</evidence>
<keyword evidence="1" id="KW-0488">Methylation</keyword>
<dbReference type="InterPro" id="IPR031982">
    <property type="entry name" value="PilE-like"/>
</dbReference>
<dbReference type="GO" id="GO:0015627">
    <property type="term" value="C:type II protein secretion system complex"/>
    <property type="evidence" value="ECO:0007669"/>
    <property type="project" value="InterPro"/>
</dbReference>
<keyword evidence="2" id="KW-0472">Membrane</keyword>
<dbReference type="PANTHER" id="PTHR30093:SF47">
    <property type="entry name" value="TYPE IV PILUS NON-CORE MINOR PILIN PILE"/>
    <property type="match status" value="1"/>
</dbReference>
<dbReference type="InterPro" id="IPR012902">
    <property type="entry name" value="N_methyl_site"/>
</dbReference>
<feature type="transmembrane region" description="Helical" evidence="2">
    <location>
        <begin position="26"/>
        <end position="49"/>
    </location>
</feature>
<dbReference type="EMBL" id="SGWV01000007">
    <property type="protein sequence ID" value="RZS58694.1"/>
    <property type="molecule type" value="Genomic_DNA"/>
</dbReference>
<dbReference type="SUPFAM" id="SSF54523">
    <property type="entry name" value="Pili subunits"/>
    <property type="match status" value="1"/>
</dbReference>
<accession>A0A4Q7LUW4</accession>
<dbReference type="Pfam" id="PF07963">
    <property type="entry name" value="N_methyl"/>
    <property type="match status" value="1"/>
</dbReference>
<dbReference type="GO" id="GO:0015628">
    <property type="term" value="P:protein secretion by the type II secretion system"/>
    <property type="evidence" value="ECO:0007669"/>
    <property type="project" value="InterPro"/>
</dbReference>
<evidence type="ECO:0000313" key="3">
    <source>
        <dbReference type="EMBL" id="RZS58694.1"/>
    </source>
</evidence>
<organism evidence="3 4">
    <name type="scientific">Sphaerotilus mobilis</name>
    <dbReference type="NCBI Taxonomy" id="47994"/>
    <lineage>
        <taxon>Bacteria</taxon>
        <taxon>Pseudomonadati</taxon>
        <taxon>Pseudomonadota</taxon>
        <taxon>Betaproteobacteria</taxon>
        <taxon>Burkholderiales</taxon>
        <taxon>Sphaerotilaceae</taxon>
        <taxon>Sphaerotilus</taxon>
    </lineage>
</organism>
<sequence>MTKPPMTPRPSTWTALTAGRRPQAGFTLIELMIAVAIVGILAAVALPSYTDYLRRGRIPEAFTYLSNYRVQMEQYYQDNRNYGTGTDCAAGAIAATPAGTKYFTYTCELRAVNNVAGQGYTLTATNTAEMGSAHAYTVDHANARTTTSFKGSTVTGKDCWLVKGSEC</sequence>
<gene>
    <name evidence="3" type="ORF">EV685_0991</name>
</gene>
<keyword evidence="2" id="KW-0812">Transmembrane</keyword>
<proteinExistence type="predicted"/>
<comment type="caution">
    <text evidence="3">The sequence shown here is derived from an EMBL/GenBank/DDBJ whole genome shotgun (WGS) entry which is preliminary data.</text>
</comment>
<protein>
    <submittedName>
        <fullName evidence="3">Type IV pilus assembly protein PilE</fullName>
    </submittedName>
</protein>
<dbReference type="PROSITE" id="PS00409">
    <property type="entry name" value="PROKAR_NTER_METHYL"/>
    <property type="match status" value="1"/>
</dbReference>
<dbReference type="GO" id="GO:0043683">
    <property type="term" value="P:type IV pilus assembly"/>
    <property type="evidence" value="ECO:0007669"/>
    <property type="project" value="InterPro"/>
</dbReference>
<dbReference type="NCBIfam" id="TIGR02532">
    <property type="entry name" value="IV_pilin_GFxxxE"/>
    <property type="match status" value="1"/>
</dbReference>
<dbReference type="InterPro" id="IPR000983">
    <property type="entry name" value="Bac_GSPG_pilin"/>
</dbReference>